<accession>A0A285GDI4</accession>
<keyword evidence="6 10" id="KW-0067">ATP-binding</keyword>
<dbReference type="GO" id="GO:0016887">
    <property type="term" value="F:ATP hydrolysis activity"/>
    <property type="evidence" value="ECO:0007669"/>
    <property type="project" value="InterPro"/>
</dbReference>
<evidence type="ECO:0000256" key="8">
    <source>
        <dbReference type="ARBA" id="ARBA00023136"/>
    </source>
</evidence>
<dbReference type="Proteomes" id="UP000219573">
    <property type="component" value="Unassembled WGS sequence"/>
</dbReference>
<evidence type="ECO:0000256" key="4">
    <source>
        <dbReference type="ARBA" id="ARBA00022475"/>
    </source>
</evidence>
<dbReference type="PROSITE" id="PS00211">
    <property type="entry name" value="ABC_TRANSPORTER_1"/>
    <property type="match status" value="1"/>
</dbReference>
<organism evidence="10 11">
    <name type="scientific">Orenia metallireducens</name>
    <dbReference type="NCBI Taxonomy" id="1413210"/>
    <lineage>
        <taxon>Bacteria</taxon>
        <taxon>Bacillati</taxon>
        <taxon>Bacillota</taxon>
        <taxon>Clostridia</taxon>
        <taxon>Halanaerobiales</taxon>
        <taxon>Halobacteroidaceae</taxon>
        <taxon>Orenia</taxon>
    </lineage>
</organism>
<dbReference type="GO" id="GO:0043190">
    <property type="term" value="C:ATP-binding cassette (ABC) transporter complex"/>
    <property type="evidence" value="ECO:0007669"/>
    <property type="project" value="TreeGrafter"/>
</dbReference>
<dbReference type="Pfam" id="PF00005">
    <property type="entry name" value="ABC_tran"/>
    <property type="match status" value="1"/>
</dbReference>
<evidence type="ECO:0000256" key="5">
    <source>
        <dbReference type="ARBA" id="ARBA00022741"/>
    </source>
</evidence>
<dbReference type="PANTHER" id="PTHR43553:SF24">
    <property type="entry name" value="ENERGY-COUPLING FACTOR TRANSPORTER ATP-BINDING PROTEIN ECFA1"/>
    <property type="match status" value="1"/>
</dbReference>
<reference evidence="11" key="1">
    <citation type="submission" date="2017-09" db="EMBL/GenBank/DDBJ databases">
        <authorList>
            <person name="Varghese N."/>
            <person name="Submissions S."/>
        </authorList>
    </citation>
    <scope>NUCLEOTIDE SEQUENCE [LARGE SCALE GENOMIC DNA]</scope>
    <source>
        <strain evidence="11">MSL47</strain>
    </source>
</reference>
<dbReference type="InterPro" id="IPR017871">
    <property type="entry name" value="ABC_transporter-like_CS"/>
</dbReference>
<comment type="similarity">
    <text evidence="2">Belongs to the ABC transporter superfamily.</text>
</comment>
<protein>
    <submittedName>
        <fullName evidence="10">Cobalt/nickel transport system ATP-binding protein</fullName>
    </submittedName>
</protein>
<dbReference type="STRING" id="1413210.U472_04060"/>
<evidence type="ECO:0000256" key="2">
    <source>
        <dbReference type="ARBA" id="ARBA00005417"/>
    </source>
</evidence>
<dbReference type="CDD" id="cd03225">
    <property type="entry name" value="ABC_cobalt_CbiO_domain1"/>
    <property type="match status" value="1"/>
</dbReference>
<sequence length="271" mass="30547">MKRDKEVILEVNKLNFSYEDKPFLKDISFYINKNQPTIFLGANGAGKSTLFFNLLRVYSSDSGEVLFKGEDLSKIDERIVRQKMAYLFQNPDDQVFAPTVEEDILFGPRQFGLSVDEIQNKLAELVNLLKIEDLLKKNPHHLSYGEKRRVALAGVLIMEPEIIFLDEPLAFLDPLGTQTLIQILDRLIAEGKTIVIATHDLNFAAEWGERFIILDDGEVAAQGGREVLKGGIESFDNAIPIVAQLFKGLVADEELLVSVEEGRELLKKLIK</sequence>
<evidence type="ECO:0000256" key="1">
    <source>
        <dbReference type="ARBA" id="ARBA00004202"/>
    </source>
</evidence>
<keyword evidence="7" id="KW-1278">Translocase</keyword>
<dbReference type="SUPFAM" id="SSF52540">
    <property type="entry name" value="P-loop containing nucleoside triphosphate hydrolases"/>
    <property type="match status" value="1"/>
</dbReference>
<evidence type="ECO:0000259" key="9">
    <source>
        <dbReference type="PROSITE" id="PS50893"/>
    </source>
</evidence>
<keyword evidence="4" id="KW-1003">Cell membrane</keyword>
<comment type="subcellular location">
    <subcellularLocation>
        <location evidence="1">Cell membrane</location>
        <topology evidence="1">Peripheral membrane protein</topology>
    </subcellularLocation>
</comment>
<dbReference type="EMBL" id="OBDZ01000006">
    <property type="protein sequence ID" value="SNY21234.1"/>
    <property type="molecule type" value="Genomic_DNA"/>
</dbReference>
<keyword evidence="11" id="KW-1185">Reference proteome</keyword>
<dbReference type="InterPro" id="IPR003593">
    <property type="entry name" value="AAA+_ATPase"/>
</dbReference>
<evidence type="ECO:0000256" key="3">
    <source>
        <dbReference type="ARBA" id="ARBA00022448"/>
    </source>
</evidence>
<dbReference type="SMART" id="SM00382">
    <property type="entry name" value="AAA"/>
    <property type="match status" value="1"/>
</dbReference>
<name>A0A285GDI4_9FIRM</name>
<evidence type="ECO:0000256" key="7">
    <source>
        <dbReference type="ARBA" id="ARBA00022967"/>
    </source>
</evidence>
<dbReference type="Gene3D" id="3.40.50.300">
    <property type="entry name" value="P-loop containing nucleotide triphosphate hydrolases"/>
    <property type="match status" value="1"/>
</dbReference>
<keyword evidence="3" id="KW-0813">Transport</keyword>
<dbReference type="PANTHER" id="PTHR43553">
    <property type="entry name" value="HEAVY METAL TRANSPORTER"/>
    <property type="match status" value="1"/>
</dbReference>
<dbReference type="FunFam" id="3.40.50.300:FF:000224">
    <property type="entry name" value="Energy-coupling factor transporter ATP-binding protein EcfA"/>
    <property type="match status" value="1"/>
</dbReference>
<dbReference type="OrthoDB" id="9814634at2"/>
<feature type="domain" description="ABC transporter" evidence="9">
    <location>
        <begin position="9"/>
        <end position="241"/>
    </location>
</feature>
<keyword evidence="8" id="KW-0472">Membrane</keyword>
<dbReference type="AlphaFoldDB" id="A0A285GDI4"/>
<dbReference type="GO" id="GO:0042626">
    <property type="term" value="F:ATPase-coupled transmembrane transporter activity"/>
    <property type="evidence" value="ECO:0007669"/>
    <property type="project" value="TreeGrafter"/>
</dbReference>
<dbReference type="InterPro" id="IPR050095">
    <property type="entry name" value="ECF_ABC_transporter_ATP-bd"/>
</dbReference>
<evidence type="ECO:0000256" key="6">
    <source>
        <dbReference type="ARBA" id="ARBA00022840"/>
    </source>
</evidence>
<dbReference type="GO" id="GO:0005524">
    <property type="term" value="F:ATP binding"/>
    <property type="evidence" value="ECO:0007669"/>
    <property type="project" value="UniProtKB-KW"/>
</dbReference>
<evidence type="ECO:0000313" key="10">
    <source>
        <dbReference type="EMBL" id="SNY21234.1"/>
    </source>
</evidence>
<dbReference type="InterPro" id="IPR015856">
    <property type="entry name" value="ABC_transpr_CbiO/EcfA_su"/>
</dbReference>
<dbReference type="InterPro" id="IPR003439">
    <property type="entry name" value="ABC_transporter-like_ATP-bd"/>
</dbReference>
<dbReference type="InterPro" id="IPR027417">
    <property type="entry name" value="P-loop_NTPase"/>
</dbReference>
<dbReference type="RefSeq" id="WP_097017174.1">
    <property type="nucleotide sequence ID" value="NZ_OBDZ01000006.1"/>
</dbReference>
<keyword evidence="5" id="KW-0547">Nucleotide-binding</keyword>
<evidence type="ECO:0000313" key="11">
    <source>
        <dbReference type="Proteomes" id="UP000219573"/>
    </source>
</evidence>
<gene>
    <name evidence="10" type="ORF">SAMN06265827_106151</name>
</gene>
<dbReference type="PROSITE" id="PS50893">
    <property type="entry name" value="ABC_TRANSPORTER_2"/>
    <property type="match status" value="1"/>
</dbReference>
<proteinExistence type="inferred from homology"/>